<dbReference type="InterPro" id="IPR004122">
    <property type="entry name" value="BAF_prot"/>
</dbReference>
<dbReference type="Pfam" id="PF02961">
    <property type="entry name" value="SAM_BAF"/>
    <property type="match status" value="1"/>
</dbReference>
<dbReference type="GO" id="GO:0005634">
    <property type="term" value="C:nucleus"/>
    <property type="evidence" value="ECO:0007669"/>
    <property type="project" value="UniProtKB-SubCell"/>
</dbReference>
<sequence>MAMITQKHRAFVSEPMLEKPVTAVPGIRPTLGRELQKEGITKVHKTRKADVRQTLLAGANSQQANACTQALQEWTDNTLRPLCV</sequence>
<dbReference type="GO" id="GO:0051276">
    <property type="term" value="P:chromosome organization"/>
    <property type="evidence" value="ECO:0007669"/>
    <property type="project" value="TreeGrafter"/>
</dbReference>
<protein>
    <submittedName>
        <fullName evidence="3">Uncharacterized protein</fullName>
    </submittedName>
</protein>
<dbReference type="Gene3D" id="1.10.150.40">
    <property type="entry name" value="Barrier-to-autointegration factor, BAF"/>
    <property type="match status" value="1"/>
</dbReference>
<keyword evidence="4" id="KW-1185">Reference proteome</keyword>
<keyword evidence="2" id="KW-0539">Nucleus</keyword>
<proteinExistence type="predicted"/>
<dbReference type="AlphaFoldDB" id="A0A668VES0"/>
<evidence type="ECO:0000256" key="1">
    <source>
        <dbReference type="ARBA" id="ARBA00004123"/>
    </source>
</evidence>
<reference evidence="3" key="1">
    <citation type="submission" date="2025-08" db="UniProtKB">
        <authorList>
            <consortium name="Ensembl"/>
        </authorList>
    </citation>
    <scope>IDENTIFICATION</scope>
</reference>
<dbReference type="SUPFAM" id="SSF47798">
    <property type="entry name" value="Barrier-to-autointegration factor, BAF"/>
    <property type="match status" value="1"/>
</dbReference>
<dbReference type="InterPro" id="IPR036617">
    <property type="entry name" value="BAF_sf"/>
</dbReference>
<dbReference type="SMART" id="SM01023">
    <property type="entry name" value="BAF"/>
    <property type="match status" value="1"/>
</dbReference>
<organism evidence="3 4">
    <name type="scientific">Oreochromis aureus</name>
    <name type="common">Israeli tilapia</name>
    <name type="synonym">Chromis aureus</name>
    <dbReference type="NCBI Taxonomy" id="47969"/>
    <lineage>
        <taxon>Eukaryota</taxon>
        <taxon>Metazoa</taxon>
        <taxon>Chordata</taxon>
        <taxon>Craniata</taxon>
        <taxon>Vertebrata</taxon>
        <taxon>Euteleostomi</taxon>
        <taxon>Actinopterygii</taxon>
        <taxon>Neopterygii</taxon>
        <taxon>Teleostei</taxon>
        <taxon>Neoteleostei</taxon>
        <taxon>Acanthomorphata</taxon>
        <taxon>Ovalentaria</taxon>
        <taxon>Cichlomorphae</taxon>
        <taxon>Cichliformes</taxon>
        <taxon>Cichlidae</taxon>
        <taxon>African cichlids</taxon>
        <taxon>Pseudocrenilabrinae</taxon>
        <taxon>Oreochromini</taxon>
        <taxon>Oreochromis</taxon>
    </lineage>
</organism>
<dbReference type="Proteomes" id="UP000472276">
    <property type="component" value="Unassembled WGS sequence"/>
</dbReference>
<dbReference type="GO" id="GO:0000793">
    <property type="term" value="C:condensed chromosome"/>
    <property type="evidence" value="ECO:0007669"/>
    <property type="project" value="TreeGrafter"/>
</dbReference>
<dbReference type="Ensembl" id="ENSOABT00000051651.2">
    <property type="protein sequence ID" value="ENSOABP00000050370.2"/>
    <property type="gene ID" value="ENSOABG00000022451.2"/>
</dbReference>
<comment type="subcellular location">
    <subcellularLocation>
        <location evidence="1">Nucleus</location>
    </subcellularLocation>
</comment>
<reference evidence="3" key="2">
    <citation type="submission" date="2025-09" db="UniProtKB">
        <authorList>
            <consortium name="Ensembl"/>
        </authorList>
    </citation>
    <scope>IDENTIFICATION</scope>
</reference>
<evidence type="ECO:0000313" key="4">
    <source>
        <dbReference type="Proteomes" id="UP000472276"/>
    </source>
</evidence>
<dbReference type="PANTHER" id="PTHR47507">
    <property type="entry name" value="BARRIER TO AUTOINTEGRATION FACTOR 2"/>
    <property type="match status" value="1"/>
</dbReference>
<dbReference type="PANTHER" id="PTHR47507:SF6">
    <property type="entry name" value="BARRIER-TO-AUTOINTEGRATION FACTOR"/>
    <property type="match status" value="1"/>
</dbReference>
<dbReference type="GO" id="GO:0003677">
    <property type="term" value="F:DNA binding"/>
    <property type="evidence" value="ECO:0007669"/>
    <property type="project" value="InterPro"/>
</dbReference>
<evidence type="ECO:0000313" key="3">
    <source>
        <dbReference type="Ensembl" id="ENSOABP00000050370.2"/>
    </source>
</evidence>
<evidence type="ECO:0000256" key="2">
    <source>
        <dbReference type="ARBA" id="ARBA00023242"/>
    </source>
</evidence>
<gene>
    <name evidence="3" type="primary">LOC120443452</name>
</gene>
<dbReference type="InterPro" id="IPR051387">
    <property type="entry name" value="BAF"/>
</dbReference>
<name>A0A668VES0_OREAU</name>
<accession>A0A668VES0</accession>